<organism evidence="2 3">
    <name type="scientific">Candidatus Iainarchaeum sp</name>
    <dbReference type="NCBI Taxonomy" id="3101447"/>
    <lineage>
        <taxon>Archaea</taxon>
        <taxon>Candidatus Iainarchaeota</taxon>
        <taxon>Candidatus Iainarchaeia</taxon>
        <taxon>Candidatus Iainarchaeales</taxon>
        <taxon>Candidatus Iainarchaeaceae</taxon>
        <taxon>Candidatus Iainarchaeum</taxon>
    </lineage>
</organism>
<proteinExistence type="predicted"/>
<dbReference type="Proteomes" id="UP000565078">
    <property type="component" value="Unassembled WGS sequence"/>
</dbReference>
<feature type="transmembrane region" description="Helical" evidence="1">
    <location>
        <begin position="6"/>
        <end position="25"/>
    </location>
</feature>
<keyword evidence="1" id="KW-1133">Transmembrane helix</keyword>
<keyword evidence="1" id="KW-0472">Membrane</keyword>
<protein>
    <submittedName>
        <fullName evidence="2">Uncharacterized protein</fullName>
    </submittedName>
</protein>
<reference evidence="3" key="1">
    <citation type="journal article" date="2020" name="bioRxiv">
        <title>A rank-normalized archaeal taxonomy based on genome phylogeny resolves widespread incomplete and uneven classifications.</title>
        <authorList>
            <person name="Rinke C."/>
            <person name="Chuvochina M."/>
            <person name="Mussig A.J."/>
            <person name="Chaumeil P.-A."/>
            <person name="Waite D.W."/>
            <person name="Whitman W.B."/>
            <person name="Parks D.H."/>
            <person name="Hugenholtz P."/>
        </authorList>
    </citation>
    <scope>NUCLEOTIDE SEQUENCE [LARGE SCALE GENOMIC DNA]</scope>
</reference>
<evidence type="ECO:0000313" key="2">
    <source>
        <dbReference type="EMBL" id="HIH10436.1"/>
    </source>
</evidence>
<name>A0A7J4J5E1_9ARCH</name>
<gene>
    <name evidence="2" type="ORF">HA254_07270</name>
</gene>
<dbReference type="AlphaFoldDB" id="A0A7J4J5E1"/>
<sequence length="204" mass="22295">MERNYLILSIIAGFAIVILAGYLLLNVPVSPYKYSETRQGIEFNSTSSDPGTLLGRMRDSGSFIISPQFVQVGTQNSYMTSSLTLLTTVLAAKKKDFVVVARVVDESGGALSGCYTNFGDLKQNKPITVEECNQMINDTASSRIFVDMPKPNAPKPRIIVEDNLVRVEPAAFSDVARDTYVLLTILYSDTDQIISNVNGILGNI</sequence>
<keyword evidence="1" id="KW-0812">Transmembrane</keyword>
<evidence type="ECO:0000256" key="1">
    <source>
        <dbReference type="SAM" id="Phobius"/>
    </source>
</evidence>
<accession>A0A7J4J5E1</accession>
<evidence type="ECO:0000313" key="3">
    <source>
        <dbReference type="Proteomes" id="UP000565078"/>
    </source>
</evidence>
<dbReference type="EMBL" id="DUGC01000116">
    <property type="protein sequence ID" value="HIH10436.1"/>
    <property type="molecule type" value="Genomic_DNA"/>
</dbReference>
<comment type="caution">
    <text evidence="2">The sequence shown here is derived from an EMBL/GenBank/DDBJ whole genome shotgun (WGS) entry which is preliminary data.</text>
</comment>